<dbReference type="FunCoup" id="A0A4W3GUN3">
    <property type="interactions" value="28"/>
</dbReference>
<evidence type="ECO:0000256" key="3">
    <source>
        <dbReference type="ARBA" id="ARBA00022989"/>
    </source>
</evidence>
<dbReference type="InterPro" id="IPR017452">
    <property type="entry name" value="GPCR_Rhodpsn_7TM"/>
</dbReference>
<accession>A0A4W3GUN3</accession>
<reference evidence="13" key="1">
    <citation type="journal article" date="2006" name="Science">
        <title>Ancient noncoding elements conserved in the human genome.</title>
        <authorList>
            <person name="Venkatesh B."/>
            <person name="Kirkness E.F."/>
            <person name="Loh Y.H."/>
            <person name="Halpern A.L."/>
            <person name="Lee A.P."/>
            <person name="Johnson J."/>
            <person name="Dandona N."/>
            <person name="Viswanathan L.D."/>
            <person name="Tay A."/>
            <person name="Venter J.C."/>
            <person name="Strausberg R.L."/>
            <person name="Brenner S."/>
        </authorList>
    </citation>
    <scope>NUCLEOTIDE SEQUENCE [LARGE SCALE GENOMIC DNA]</scope>
</reference>
<evidence type="ECO:0000256" key="4">
    <source>
        <dbReference type="ARBA" id="ARBA00023040"/>
    </source>
</evidence>
<dbReference type="PRINTS" id="PR01157">
    <property type="entry name" value="P2YPURNOCPTR"/>
</dbReference>
<dbReference type="InterPro" id="IPR000276">
    <property type="entry name" value="GPCR_Rhodpsn"/>
</dbReference>
<keyword evidence="3 10" id="KW-1133">Transmembrane helix</keyword>
<keyword evidence="6" id="KW-1015">Disulfide bond</keyword>
<evidence type="ECO:0000256" key="5">
    <source>
        <dbReference type="ARBA" id="ARBA00023136"/>
    </source>
</evidence>
<dbReference type="PANTHER" id="PTHR24237:SF37">
    <property type="entry name" value="COAGULATION FACTOR II (THROMBIN) RECEPTOR-LIKE 2-RELATED"/>
    <property type="match status" value="1"/>
</dbReference>
<feature type="transmembrane region" description="Helical" evidence="10">
    <location>
        <begin position="239"/>
        <end position="263"/>
    </location>
</feature>
<dbReference type="SUPFAM" id="SSF81321">
    <property type="entry name" value="Family A G protein-coupled receptor-like"/>
    <property type="match status" value="1"/>
</dbReference>
<dbReference type="InParanoid" id="A0A4W3GUN3"/>
<reference evidence="12" key="4">
    <citation type="submission" date="2025-08" db="UniProtKB">
        <authorList>
            <consortium name="Ensembl"/>
        </authorList>
    </citation>
    <scope>IDENTIFICATION</scope>
</reference>
<evidence type="ECO:0000256" key="1">
    <source>
        <dbReference type="ARBA" id="ARBA00004141"/>
    </source>
</evidence>
<dbReference type="PANTHER" id="PTHR24237">
    <property type="entry name" value="G-PROTEIN COUPLED RECEPTOR"/>
    <property type="match status" value="1"/>
</dbReference>
<dbReference type="Pfam" id="PF00001">
    <property type="entry name" value="7tm_1"/>
    <property type="match status" value="1"/>
</dbReference>
<dbReference type="PROSITE" id="PS50262">
    <property type="entry name" value="G_PROTEIN_RECEP_F1_2"/>
    <property type="match status" value="1"/>
</dbReference>
<gene>
    <name evidence="12" type="primary">LOC103184195</name>
</gene>
<dbReference type="GO" id="GO:0016020">
    <property type="term" value="C:membrane"/>
    <property type="evidence" value="ECO:0007669"/>
    <property type="project" value="UniProtKB-SubCell"/>
</dbReference>
<protein>
    <submittedName>
        <fullName evidence="12">Lysophosphatidic acid receptor 6-like</fullName>
    </submittedName>
</protein>
<sequence length="362" mass="41815">MNRSQGYSETLTVPKSQNSSCSIEAPFQFYLFPIVYSIVFVLGLIGNVAVLYIFIVKVKKTSPSYLYFINLAVVDVLFVCTLPFRIFYHIKKNDWPFGDVMCQITGTVYFANIYVSIAFLSCICVDRYIAVVHPRKYLRIKYTHYPRVIVALVWVGALAVMLPLNFEGPLTNIRENKTACFENFSAVAWSERMAAYNTIALLSGFLIPFSIIIICYPLMAKKVARLKNSKRKTKALKMIFLILAMSIVCFIPYHVTHLFYLLARLDFIQDCAFKNFLYKTRRVTMAMVSFNTCLDPLLYYLANIKFKLSFFKKSRPLQKVYSVTTHKFEKLTVEDATHQQLINTYLGSQSPSRRVVSHRWDS</sequence>
<feature type="transmembrane region" description="Helical" evidence="10">
    <location>
        <begin position="283"/>
        <end position="302"/>
    </location>
</feature>
<dbReference type="PRINTS" id="PR00237">
    <property type="entry name" value="GPCRRHODOPSN"/>
</dbReference>
<evidence type="ECO:0000256" key="10">
    <source>
        <dbReference type="SAM" id="Phobius"/>
    </source>
</evidence>
<dbReference type="FunFam" id="1.20.1070.10:FF:000017">
    <property type="entry name" value="lysophosphatidic acid receptor 4"/>
    <property type="match status" value="1"/>
</dbReference>
<dbReference type="OrthoDB" id="5960344at2759"/>
<evidence type="ECO:0000256" key="9">
    <source>
        <dbReference type="RuleBase" id="RU000688"/>
    </source>
</evidence>
<evidence type="ECO:0000256" key="7">
    <source>
        <dbReference type="ARBA" id="ARBA00023170"/>
    </source>
</evidence>
<feature type="transmembrane region" description="Helical" evidence="10">
    <location>
        <begin position="194"/>
        <end position="218"/>
    </location>
</feature>
<dbReference type="Gene3D" id="1.20.1070.10">
    <property type="entry name" value="Rhodopsin 7-helix transmembrane proteins"/>
    <property type="match status" value="1"/>
</dbReference>
<feature type="transmembrane region" description="Helical" evidence="10">
    <location>
        <begin position="148"/>
        <end position="166"/>
    </location>
</feature>
<evidence type="ECO:0000256" key="8">
    <source>
        <dbReference type="ARBA" id="ARBA00023224"/>
    </source>
</evidence>
<reference evidence="12" key="5">
    <citation type="submission" date="2025-09" db="UniProtKB">
        <authorList>
            <consortium name="Ensembl"/>
        </authorList>
    </citation>
    <scope>IDENTIFICATION</scope>
</reference>
<keyword evidence="8 9" id="KW-0807">Transducer</keyword>
<dbReference type="AlphaFoldDB" id="A0A4W3GUN3"/>
<dbReference type="OMA" id="TTSHCKW"/>
<dbReference type="RefSeq" id="XP_007900267.1">
    <property type="nucleotide sequence ID" value="XM_007902076.2"/>
</dbReference>
<dbReference type="InterPro" id="IPR047160">
    <property type="entry name" value="GP183-like"/>
</dbReference>
<name>A0A4W3GUN3_CALMI</name>
<feature type="transmembrane region" description="Helical" evidence="10">
    <location>
        <begin position="34"/>
        <end position="55"/>
    </location>
</feature>
<dbReference type="PROSITE" id="PS00237">
    <property type="entry name" value="G_PROTEIN_RECEP_F1_1"/>
    <property type="match status" value="1"/>
</dbReference>
<reference evidence="13" key="3">
    <citation type="journal article" date="2014" name="Nature">
        <title>Elephant shark genome provides unique insights into gnathostome evolution.</title>
        <authorList>
            <consortium name="International Elephant Shark Genome Sequencing Consortium"/>
            <person name="Venkatesh B."/>
            <person name="Lee A.P."/>
            <person name="Ravi V."/>
            <person name="Maurya A.K."/>
            <person name="Lian M.M."/>
            <person name="Swann J.B."/>
            <person name="Ohta Y."/>
            <person name="Flajnik M.F."/>
            <person name="Sutoh Y."/>
            <person name="Kasahara M."/>
            <person name="Hoon S."/>
            <person name="Gangu V."/>
            <person name="Roy S.W."/>
            <person name="Irimia M."/>
            <person name="Korzh V."/>
            <person name="Kondrychyn I."/>
            <person name="Lim Z.W."/>
            <person name="Tay B.H."/>
            <person name="Tohari S."/>
            <person name="Kong K.W."/>
            <person name="Ho S."/>
            <person name="Lorente-Galdos B."/>
            <person name="Quilez J."/>
            <person name="Marques-Bonet T."/>
            <person name="Raney B.J."/>
            <person name="Ingham P.W."/>
            <person name="Tay A."/>
            <person name="Hillier L.W."/>
            <person name="Minx P."/>
            <person name="Boehm T."/>
            <person name="Wilson R.K."/>
            <person name="Brenner S."/>
            <person name="Warren W.C."/>
        </authorList>
    </citation>
    <scope>NUCLEOTIDE SEQUENCE [LARGE SCALE GENOMIC DNA]</scope>
</reference>
<dbReference type="GeneID" id="103184195"/>
<keyword evidence="4 9" id="KW-0297">G-protein coupled receptor</keyword>
<evidence type="ECO:0000313" key="13">
    <source>
        <dbReference type="Proteomes" id="UP000314986"/>
    </source>
</evidence>
<organism evidence="12 13">
    <name type="scientific">Callorhinchus milii</name>
    <name type="common">Ghost shark</name>
    <dbReference type="NCBI Taxonomy" id="7868"/>
    <lineage>
        <taxon>Eukaryota</taxon>
        <taxon>Metazoa</taxon>
        <taxon>Chordata</taxon>
        <taxon>Craniata</taxon>
        <taxon>Vertebrata</taxon>
        <taxon>Chondrichthyes</taxon>
        <taxon>Holocephali</taxon>
        <taxon>Chimaeriformes</taxon>
        <taxon>Callorhinchidae</taxon>
        <taxon>Callorhinchus</taxon>
    </lineage>
</organism>
<feature type="transmembrane region" description="Helical" evidence="10">
    <location>
        <begin position="108"/>
        <end position="128"/>
    </location>
</feature>
<evidence type="ECO:0000313" key="12">
    <source>
        <dbReference type="Ensembl" id="ENSCMIP00000006717.1"/>
    </source>
</evidence>
<dbReference type="GO" id="GO:0004930">
    <property type="term" value="F:G protein-coupled receptor activity"/>
    <property type="evidence" value="ECO:0007669"/>
    <property type="project" value="UniProtKB-KW"/>
</dbReference>
<proteinExistence type="inferred from homology"/>
<dbReference type="GO" id="GO:0008142">
    <property type="term" value="F:oxysterol binding"/>
    <property type="evidence" value="ECO:0007669"/>
    <property type="project" value="InterPro"/>
</dbReference>
<keyword evidence="7 9" id="KW-0675">Receptor</keyword>
<evidence type="ECO:0000256" key="6">
    <source>
        <dbReference type="ARBA" id="ARBA00023157"/>
    </source>
</evidence>
<evidence type="ECO:0000259" key="11">
    <source>
        <dbReference type="PROSITE" id="PS50262"/>
    </source>
</evidence>
<dbReference type="Proteomes" id="UP000314986">
    <property type="component" value="Unassembled WGS sequence"/>
</dbReference>
<dbReference type="Ensembl" id="ENSCMIT00000006929.1">
    <property type="protein sequence ID" value="ENSCMIP00000006717.1"/>
    <property type="gene ID" value="ENSCMIG00000003763.1"/>
</dbReference>
<keyword evidence="13" id="KW-1185">Reference proteome</keyword>
<comment type="subcellular location">
    <subcellularLocation>
        <location evidence="1">Membrane</location>
        <topology evidence="1">Multi-pass membrane protein</topology>
    </subcellularLocation>
</comment>
<comment type="similarity">
    <text evidence="9">Belongs to the G-protein coupled receptor 1 family.</text>
</comment>
<dbReference type="CDD" id="cd14982">
    <property type="entry name" value="7tmA_purinoceptor-like"/>
    <property type="match status" value="1"/>
</dbReference>
<keyword evidence="2 9" id="KW-0812">Transmembrane</keyword>
<evidence type="ECO:0000256" key="2">
    <source>
        <dbReference type="ARBA" id="ARBA00022692"/>
    </source>
</evidence>
<reference evidence="13" key="2">
    <citation type="journal article" date="2007" name="PLoS Biol.">
        <title>Survey sequencing and comparative analysis of the elephant shark (Callorhinchus milii) genome.</title>
        <authorList>
            <person name="Venkatesh B."/>
            <person name="Kirkness E.F."/>
            <person name="Loh Y.H."/>
            <person name="Halpern A.L."/>
            <person name="Lee A.P."/>
            <person name="Johnson J."/>
            <person name="Dandona N."/>
            <person name="Viswanathan L.D."/>
            <person name="Tay A."/>
            <person name="Venter J.C."/>
            <person name="Strausberg R.L."/>
            <person name="Brenner S."/>
        </authorList>
    </citation>
    <scope>NUCLEOTIDE SEQUENCE [LARGE SCALE GENOMIC DNA]</scope>
</reference>
<feature type="transmembrane region" description="Helical" evidence="10">
    <location>
        <begin position="67"/>
        <end position="88"/>
    </location>
</feature>
<keyword evidence="5 10" id="KW-0472">Membrane</keyword>
<dbReference type="GeneTree" id="ENSGT01150000286937"/>
<feature type="domain" description="G-protein coupled receptors family 1 profile" evidence="11">
    <location>
        <begin position="46"/>
        <end position="299"/>
    </location>
</feature>